<gene>
    <name evidence="1" type="ORF">K443DRAFT_432404</name>
</gene>
<dbReference type="EMBL" id="KN838572">
    <property type="protein sequence ID" value="KIK04195.1"/>
    <property type="molecule type" value="Genomic_DNA"/>
</dbReference>
<evidence type="ECO:0000313" key="2">
    <source>
        <dbReference type="Proteomes" id="UP000054477"/>
    </source>
</evidence>
<reference evidence="1 2" key="1">
    <citation type="submission" date="2014-04" db="EMBL/GenBank/DDBJ databases">
        <authorList>
            <consortium name="DOE Joint Genome Institute"/>
            <person name="Kuo A."/>
            <person name="Kohler A."/>
            <person name="Nagy L.G."/>
            <person name="Floudas D."/>
            <person name="Copeland A."/>
            <person name="Barry K.W."/>
            <person name="Cichocki N."/>
            <person name="Veneault-Fourrey C."/>
            <person name="LaButti K."/>
            <person name="Lindquist E.A."/>
            <person name="Lipzen A."/>
            <person name="Lundell T."/>
            <person name="Morin E."/>
            <person name="Murat C."/>
            <person name="Sun H."/>
            <person name="Tunlid A."/>
            <person name="Henrissat B."/>
            <person name="Grigoriev I.V."/>
            <person name="Hibbett D.S."/>
            <person name="Martin F."/>
            <person name="Nordberg H.P."/>
            <person name="Cantor M.N."/>
            <person name="Hua S.X."/>
        </authorList>
    </citation>
    <scope>NUCLEOTIDE SEQUENCE [LARGE SCALE GENOMIC DNA]</scope>
    <source>
        <strain evidence="1 2">LaAM-08-1</strain>
    </source>
</reference>
<sequence>MCPLFSSVNCVPSCFESSGALPVWHLRFSAPISRKYVRSAEGCSDSQYNSKAGRSIGVGWAEISRSLLDFLAIFEEVQEDGQCNTIRHHRLGLPQPIFQFPTLAACVLTPCRAHPISITLTVLHDRRFQGTYING</sequence>
<dbReference type="HOGENOM" id="CLU_1886088_0_0_1"/>
<dbReference type="AlphaFoldDB" id="A0A0C9WWW3"/>
<accession>A0A0C9WWW3</accession>
<reference evidence="2" key="2">
    <citation type="submission" date="2015-01" db="EMBL/GenBank/DDBJ databases">
        <title>Evolutionary Origins and Diversification of the Mycorrhizal Mutualists.</title>
        <authorList>
            <consortium name="DOE Joint Genome Institute"/>
            <consortium name="Mycorrhizal Genomics Consortium"/>
            <person name="Kohler A."/>
            <person name="Kuo A."/>
            <person name="Nagy L.G."/>
            <person name="Floudas D."/>
            <person name="Copeland A."/>
            <person name="Barry K.W."/>
            <person name="Cichocki N."/>
            <person name="Veneault-Fourrey C."/>
            <person name="LaButti K."/>
            <person name="Lindquist E.A."/>
            <person name="Lipzen A."/>
            <person name="Lundell T."/>
            <person name="Morin E."/>
            <person name="Murat C."/>
            <person name="Riley R."/>
            <person name="Ohm R."/>
            <person name="Sun H."/>
            <person name="Tunlid A."/>
            <person name="Henrissat B."/>
            <person name="Grigoriev I.V."/>
            <person name="Hibbett D.S."/>
            <person name="Martin F."/>
        </authorList>
    </citation>
    <scope>NUCLEOTIDE SEQUENCE [LARGE SCALE GENOMIC DNA]</scope>
    <source>
        <strain evidence="2">LaAM-08-1</strain>
    </source>
</reference>
<protein>
    <submittedName>
        <fullName evidence="1">Uncharacterized protein</fullName>
    </submittedName>
</protein>
<name>A0A0C9WWW3_9AGAR</name>
<evidence type="ECO:0000313" key="1">
    <source>
        <dbReference type="EMBL" id="KIK04195.1"/>
    </source>
</evidence>
<organism evidence="1 2">
    <name type="scientific">Laccaria amethystina LaAM-08-1</name>
    <dbReference type="NCBI Taxonomy" id="1095629"/>
    <lineage>
        <taxon>Eukaryota</taxon>
        <taxon>Fungi</taxon>
        <taxon>Dikarya</taxon>
        <taxon>Basidiomycota</taxon>
        <taxon>Agaricomycotina</taxon>
        <taxon>Agaricomycetes</taxon>
        <taxon>Agaricomycetidae</taxon>
        <taxon>Agaricales</taxon>
        <taxon>Agaricineae</taxon>
        <taxon>Hydnangiaceae</taxon>
        <taxon>Laccaria</taxon>
    </lineage>
</organism>
<keyword evidence="2" id="KW-1185">Reference proteome</keyword>
<dbReference type="Proteomes" id="UP000054477">
    <property type="component" value="Unassembled WGS sequence"/>
</dbReference>
<proteinExistence type="predicted"/>